<dbReference type="AlphaFoldDB" id="A0A0M0LNT3"/>
<accession>A0A0M0LNT3</accession>
<comment type="caution">
    <text evidence="1">The sequence shown here is derived from an EMBL/GenBank/DDBJ whole genome shotgun (WGS) entry which is preliminary data.</text>
</comment>
<proteinExistence type="predicted"/>
<protein>
    <submittedName>
        <fullName evidence="1">Uncharacterized protein</fullName>
    </submittedName>
</protein>
<keyword evidence="2" id="KW-1185">Reference proteome</keyword>
<name>A0A0M0LNT3_9EUKA</name>
<sequence>MVSAIGRAAQSEDAPDLRVFVRSISNVAATNPLLCQLAHKLSTSSDELEPVKDVEMYELAHYILLLDAVTRALAADAELAAAVYARLREAVRSTAGWWRPLGLFELAKLCTVEMTLERFVEHRRFANLPSNFGHLGLPFNILEAVLQDLKLGFTSNAAAGLALCVARPGQPSADRPGRGASLSTDGRRAVRMHLPHEKEWTDLYVSWNLAFTTAYADVPTRFGAPLLAPCVIGAPPDEFMFHRVLALHTHMCFFIRRRAHEHASAAAAPSAPSASLPAFLSPAVAPSAGAPVVRLNADDRRRRSLTEHWGSINLAAAQRYERRLRLYPFVATAKLGLRSAFSARSVPYPYSLILPPPRTVFRGVVMATRPLSARERAERRQHLRSKELLCAENYDGAKPQGET</sequence>
<evidence type="ECO:0000313" key="2">
    <source>
        <dbReference type="Proteomes" id="UP000037460"/>
    </source>
</evidence>
<dbReference type="Proteomes" id="UP000037460">
    <property type="component" value="Unassembled WGS sequence"/>
</dbReference>
<gene>
    <name evidence="1" type="ORF">Ctob_014820</name>
</gene>
<evidence type="ECO:0000313" key="1">
    <source>
        <dbReference type="EMBL" id="KOO52740.1"/>
    </source>
</evidence>
<dbReference type="OrthoDB" id="10618633at2759"/>
<reference evidence="2" key="1">
    <citation type="journal article" date="2015" name="PLoS Genet.">
        <title>Genome Sequence and Transcriptome Analyses of Chrysochromulina tobin: Metabolic Tools for Enhanced Algal Fitness in the Prominent Order Prymnesiales (Haptophyceae).</title>
        <authorList>
            <person name="Hovde B.T."/>
            <person name="Deodato C.R."/>
            <person name="Hunsperger H.M."/>
            <person name="Ryken S.A."/>
            <person name="Yost W."/>
            <person name="Jha R.K."/>
            <person name="Patterson J."/>
            <person name="Monnat R.J. Jr."/>
            <person name="Barlow S.B."/>
            <person name="Starkenburg S.R."/>
            <person name="Cattolico R.A."/>
        </authorList>
    </citation>
    <scope>NUCLEOTIDE SEQUENCE</scope>
    <source>
        <strain evidence="2">CCMP291</strain>
    </source>
</reference>
<dbReference type="EMBL" id="JWZX01000520">
    <property type="protein sequence ID" value="KOO52740.1"/>
    <property type="molecule type" value="Genomic_DNA"/>
</dbReference>
<organism evidence="1 2">
    <name type="scientific">Chrysochromulina tobinii</name>
    <dbReference type="NCBI Taxonomy" id="1460289"/>
    <lineage>
        <taxon>Eukaryota</taxon>
        <taxon>Haptista</taxon>
        <taxon>Haptophyta</taxon>
        <taxon>Prymnesiophyceae</taxon>
        <taxon>Prymnesiales</taxon>
        <taxon>Chrysochromulinaceae</taxon>
        <taxon>Chrysochromulina</taxon>
    </lineage>
</organism>